<name>A0AAV4KBA0_9DEIO</name>
<evidence type="ECO:0000313" key="4">
    <source>
        <dbReference type="Proteomes" id="UP000630135"/>
    </source>
</evidence>
<accession>A0AAV4KBA0</accession>
<dbReference type="SUPFAM" id="SSF101262">
    <property type="entry name" value="Methenyltetrahydrofolate cyclohydrolase-like"/>
    <property type="match status" value="1"/>
</dbReference>
<gene>
    <name evidence="2" type="ORF">GCM10008021_30530</name>
    <name evidence="3" type="ORF">GCM10010914_31090</name>
</gene>
<evidence type="ECO:0000313" key="2">
    <source>
        <dbReference type="EMBL" id="GGI68177.1"/>
    </source>
</evidence>
<dbReference type="Proteomes" id="UP000630135">
    <property type="component" value="Unassembled WGS sequence"/>
</dbReference>
<proteinExistence type="predicted"/>
<dbReference type="EMBL" id="BMMA01000061">
    <property type="protein sequence ID" value="GGI94283.1"/>
    <property type="molecule type" value="Genomic_DNA"/>
</dbReference>
<organism evidence="3 5">
    <name type="scientific">Deinococcus wulumuqiensis</name>
    <dbReference type="NCBI Taxonomy" id="980427"/>
    <lineage>
        <taxon>Bacteria</taxon>
        <taxon>Thermotogati</taxon>
        <taxon>Deinococcota</taxon>
        <taxon>Deinococci</taxon>
        <taxon>Deinococcales</taxon>
        <taxon>Deinococcaceae</taxon>
        <taxon>Deinococcus</taxon>
    </lineage>
</organism>
<dbReference type="Gene3D" id="1.20.120.680">
    <property type="entry name" value="Formiminotetrahydrofolate cyclodeaminase monomer, up-and-down helical bundle"/>
    <property type="match status" value="1"/>
</dbReference>
<dbReference type="Proteomes" id="UP000652720">
    <property type="component" value="Unassembled WGS sequence"/>
</dbReference>
<reference evidence="3" key="4">
    <citation type="submission" date="2023-08" db="EMBL/GenBank/DDBJ databases">
        <authorList>
            <person name="Sun Q."/>
            <person name="Zhou Y."/>
        </authorList>
    </citation>
    <scope>NUCLEOTIDE SEQUENCE</scope>
    <source>
        <strain evidence="2">CGMCC 1.8884</strain>
        <strain evidence="3">CGMCC 1.8885</strain>
    </source>
</reference>
<protein>
    <submittedName>
        <fullName evidence="3">Serine cycle enzyme</fullName>
    </submittedName>
</protein>
<evidence type="ECO:0000313" key="3">
    <source>
        <dbReference type="EMBL" id="GGI94283.1"/>
    </source>
</evidence>
<dbReference type="Pfam" id="PF04961">
    <property type="entry name" value="FTCD_C"/>
    <property type="match status" value="1"/>
</dbReference>
<comment type="caution">
    <text evidence="3">The sequence shown here is derived from an EMBL/GenBank/DDBJ whole genome shotgun (WGS) entry which is preliminary data.</text>
</comment>
<sequence>MPFAFLSTVRGMSLWNQTAADLLKATASHKPTPGGGSVAALSGAFGVGLLSMALTISRNKAQKAGKELSPELSATLERLQSIQARLQALADEDVAVFRKFVDATKLPKDSEEEKQARAQALAEAGEAARAAPLEIARQCVQALEEAEGTVREVHAEVVSDIGAGASLLRGAIDAALLTVDINLLRLSDDEKAPLQAQRDALEQQGHERAERLLKQAQKQIAEQQD</sequence>
<reference evidence="4" key="3">
    <citation type="journal article" date="2019" name="Int. J. Syst. Evol. Microbiol.">
        <title>The Global Catalogue of Microorganisms (GCM) 10K type strain sequencing project: providing services to taxonomists for standard genome sequencing and annotation.</title>
        <authorList>
            <consortium name="The Broad Institute Genomics Platform"/>
            <consortium name="The Broad Institute Genome Sequencing Center for Infectious Disease"/>
            <person name="Wu L."/>
            <person name="Ma J."/>
        </authorList>
    </citation>
    <scope>NUCLEOTIDE SEQUENCE [LARGE SCALE GENOMIC DNA]</scope>
    <source>
        <strain evidence="4">CGMCC 1.8884</strain>
    </source>
</reference>
<evidence type="ECO:0000313" key="5">
    <source>
        <dbReference type="Proteomes" id="UP000652720"/>
    </source>
</evidence>
<keyword evidence="4" id="KW-1185">Reference proteome</keyword>
<dbReference type="AlphaFoldDB" id="A0AAV4KBA0"/>
<dbReference type="EMBL" id="BMLZ01000072">
    <property type="protein sequence ID" value="GGI68177.1"/>
    <property type="molecule type" value="Genomic_DNA"/>
</dbReference>
<reference evidence="2" key="1">
    <citation type="journal article" date="2014" name="Int. J. Syst. Evol. Microbiol.">
        <title>Complete genome of a new Firmicutes species belonging to the dominant human colonic microbiota ('Ruminococcus bicirculans') reveals two chromosomes and a selective capacity to utilize plant glucans.</title>
        <authorList>
            <consortium name="NISC Comparative Sequencing Program"/>
            <person name="Wegmann U."/>
            <person name="Louis P."/>
            <person name="Goesmann A."/>
            <person name="Henrissat B."/>
            <person name="Duncan S.H."/>
            <person name="Flint H.J."/>
        </authorList>
    </citation>
    <scope>NUCLEOTIDE SEQUENCE</scope>
    <source>
        <strain evidence="2">CGMCC 1.8884</strain>
    </source>
</reference>
<evidence type="ECO:0000259" key="1">
    <source>
        <dbReference type="Pfam" id="PF04961"/>
    </source>
</evidence>
<dbReference type="GO" id="GO:0003824">
    <property type="term" value="F:catalytic activity"/>
    <property type="evidence" value="ECO:0007669"/>
    <property type="project" value="InterPro"/>
</dbReference>
<reference evidence="3" key="2">
    <citation type="journal article" date="2014" name="Int. J. Syst. Evol. Microbiol.">
        <title>Complete genome sequence of Corynebacterium casei LMG S-19264T (=DSM 44701T), isolated from a smear-ripened cheese.</title>
        <authorList>
            <consortium name="US DOE Joint Genome Institute (JGI-PGF)"/>
            <person name="Walter F."/>
            <person name="Albersmeier A."/>
            <person name="Kalinowski J."/>
            <person name="Ruckert C."/>
        </authorList>
    </citation>
    <scope>NUCLEOTIDE SEQUENCE</scope>
    <source>
        <strain evidence="3">CGMCC 1.8885</strain>
    </source>
</reference>
<dbReference type="InterPro" id="IPR036178">
    <property type="entry name" value="Formintransfe-cycloase-like_sf"/>
</dbReference>
<feature type="domain" description="Cyclodeaminase/cyclohydrolase" evidence="1">
    <location>
        <begin position="19"/>
        <end position="192"/>
    </location>
</feature>
<dbReference type="InterPro" id="IPR007044">
    <property type="entry name" value="Cyclodeamin/CycHdrlase"/>
</dbReference>